<organism evidence="1">
    <name type="scientific">Paraconexibacter sp. AEG42_29</name>
    <dbReference type="NCBI Taxonomy" id="2997339"/>
    <lineage>
        <taxon>Bacteria</taxon>
        <taxon>Bacillati</taxon>
        <taxon>Actinomycetota</taxon>
        <taxon>Thermoleophilia</taxon>
        <taxon>Solirubrobacterales</taxon>
        <taxon>Paraconexibacteraceae</taxon>
        <taxon>Paraconexibacter</taxon>
    </lineage>
</organism>
<protein>
    <submittedName>
        <fullName evidence="1">Nucleotidyltransferase</fullName>
    </submittedName>
</protein>
<dbReference type="Pfam" id="PF10127">
    <property type="entry name" value="RlaP"/>
    <property type="match status" value="1"/>
</dbReference>
<proteinExistence type="predicted"/>
<sequence>MGVCIEPAEYLLGLRRFEHCVARTQPEGAPSGPGDVDLTIYGLQKFCRLASKGSPTVLLLFYVRGSDVLHTSPLGEQLQSLAPAFLSKRTGSAFLGYLDAQARSLRGERHATRTRELSATHGYDTKFAMHALRIGHQGLELLETGRITLPVAEPARSRLRDVRAGLPPLEQILHEIDDVSSRLRNATDAADLPASADEDRINSFLEHAYTSHWG</sequence>
<dbReference type="EMBL" id="CP114014">
    <property type="protein sequence ID" value="XAY05993.1"/>
    <property type="molecule type" value="Genomic_DNA"/>
</dbReference>
<dbReference type="InterPro" id="IPR018775">
    <property type="entry name" value="RlaP"/>
</dbReference>
<reference evidence="1" key="1">
    <citation type="submission" date="2022-12" db="EMBL/GenBank/DDBJ databases">
        <title>Paraconexibacter alkalitolerans sp. nov. and Baekduia alba sp. nov., isolated from soil and emended description of the genera Paraconexibacter (Chun et al., 2020) and Baekduia (An et al., 2020).</title>
        <authorList>
            <person name="Vieira S."/>
            <person name="Huber K.J."/>
            <person name="Geppert A."/>
            <person name="Wolf J."/>
            <person name="Neumann-Schaal M."/>
            <person name="Muesken M."/>
            <person name="Overmann J."/>
        </authorList>
    </citation>
    <scope>NUCLEOTIDE SEQUENCE</scope>
    <source>
        <strain evidence="1">AEG42_29</strain>
    </source>
</reference>
<dbReference type="AlphaFoldDB" id="A0AAU7AWG5"/>
<name>A0AAU7AWG5_9ACTN</name>
<evidence type="ECO:0000313" key="1">
    <source>
        <dbReference type="EMBL" id="XAY05993.1"/>
    </source>
</evidence>
<gene>
    <name evidence="1" type="ORF">DSM112329_02854</name>
</gene>
<dbReference type="KEGG" id="parq:DSM112329_02854"/>
<accession>A0AAU7AWG5</accession>